<dbReference type="Pfam" id="PF13715">
    <property type="entry name" value="CarbopepD_reg_2"/>
    <property type="match status" value="1"/>
</dbReference>
<dbReference type="AlphaFoldDB" id="A0A383D3Q1"/>
<dbReference type="Gene3D" id="2.60.40.1120">
    <property type="entry name" value="Carboxypeptidase-like, regulatory domain"/>
    <property type="match status" value="1"/>
</dbReference>
<gene>
    <name evidence="1" type="ORF">METZ01_LOCUS491342</name>
</gene>
<organism evidence="1">
    <name type="scientific">marine metagenome</name>
    <dbReference type="NCBI Taxonomy" id="408172"/>
    <lineage>
        <taxon>unclassified sequences</taxon>
        <taxon>metagenomes</taxon>
        <taxon>ecological metagenomes</taxon>
    </lineage>
</organism>
<proteinExistence type="predicted"/>
<dbReference type="SUPFAM" id="SSF49464">
    <property type="entry name" value="Carboxypeptidase regulatory domain-like"/>
    <property type="match status" value="1"/>
</dbReference>
<accession>A0A383D3Q1</accession>
<evidence type="ECO:0000313" key="1">
    <source>
        <dbReference type="EMBL" id="SVE38488.1"/>
    </source>
</evidence>
<evidence type="ECO:0008006" key="2">
    <source>
        <dbReference type="Google" id="ProtNLM"/>
    </source>
</evidence>
<reference evidence="1" key="1">
    <citation type="submission" date="2018-05" db="EMBL/GenBank/DDBJ databases">
        <authorList>
            <person name="Lanie J.A."/>
            <person name="Ng W.-L."/>
            <person name="Kazmierczak K.M."/>
            <person name="Andrzejewski T.M."/>
            <person name="Davidsen T.M."/>
            <person name="Wayne K.J."/>
            <person name="Tettelin H."/>
            <person name="Glass J.I."/>
            <person name="Rusch D."/>
            <person name="Podicherti R."/>
            <person name="Tsui H.-C.T."/>
            <person name="Winkler M.E."/>
        </authorList>
    </citation>
    <scope>NUCLEOTIDE SEQUENCE</scope>
</reference>
<name>A0A383D3Q1_9ZZZZ</name>
<dbReference type="EMBL" id="UINC01213622">
    <property type="protein sequence ID" value="SVE38488.1"/>
    <property type="molecule type" value="Genomic_DNA"/>
</dbReference>
<protein>
    <recommendedName>
        <fullName evidence="2">TonB-dependent receptor plug domain-containing protein</fullName>
    </recommendedName>
</protein>
<dbReference type="InterPro" id="IPR008969">
    <property type="entry name" value="CarboxyPept-like_regulatory"/>
</dbReference>
<feature type="non-terminal residue" evidence="1">
    <location>
        <position position="123"/>
    </location>
</feature>
<sequence>MKKLFFITIGVGYLFGAKGTLSGHIQDASTHQPLIGVNVIISGTEMGAATDMDGNFRVDNIPVGSYNVHVSMIGYEAVTRPNVHVVPQRTTTTNFDLHPTILKSESVTVTAKYFEQTRDAITS</sequence>